<feature type="non-terminal residue" evidence="1">
    <location>
        <position position="1"/>
    </location>
</feature>
<dbReference type="OrthoDB" id="2419893at2759"/>
<protein>
    <submittedName>
        <fullName evidence="1">14100_t:CDS:1</fullName>
    </submittedName>
</protein>
<name>A0A9W4X1H2_9GLOM</name>
<accession>A0A9W4X1H2</accession>
<dbReference type="Proteomes" id="UP001153678">
    <property type="component" value="Unassembled WGS sequence"/>
</dbReference>
<reference evidence="1" key="1">
    <citation type="submission" date="2022-08" db="EMBL/GenBank/DDBJ databases">
        <authorList>
            <person name="Kallberg Y."/>
            <person name="Tangrot J."/>
            <person name="Rosling A."/>
        </authorList>
    </citation>
    <scope>NUCLEOTIDE SEQUENCE</scope>
    <source>
        <strain evidence="1">Wild A</strain>
    </source>
</reference>
<organism evidence="1 2">
    <name type="scientific">Funneliformis geosporum</name>
    <dbReference type="NCBI Taxonomy" id="1117311"/>
    <lineage>
        <taxon>Eukaryota</taxon>
        <taxon>Fungi</taxon>
        <taxon>Fungi incertae sedis</taxon>
        <taxon>Mucoromycota</taxon>
        <taxon>Glomeromycotina</taxon>
        <taxon>Glomeromycetes</taxon>
        <taxon>Glomerales</taxon>
        <taxon>Glomeraceae</taxon>
        <taxon>Funneliformis</taxon>
    </lineage>
</organism>
<dbReference type="AlphaFoldDB" id="A0A9W4X1H2"/>
<dbReference type="EMBL" id="CAMKVN010005136">
    <property type="protein sequence ID" value="CAI2188324.1"/>
    <property type="molecule type" value="Genomic_DNA"/>
</dbReference>
<keyword evidence="2" id="KW-1185">Reference proteome</keyword>
<proteinExistence type="predicted"/>
<evidence type="ECO:0000313" key="2">
    <source>
        <dbReference type="Proteomes" id="UP001153678"/>
    </source>
</evidence>
<evidence type="ECO:0000313" key="1">
    <source>
        <dbReference type="EMBL" id="CAI2188324.1"/>
    </source>
</evidence>
<comment type="caution">
    <text evidence="1">The sequence shown here is derived from an EMBL/GenBank/DDBJ whole genome shotgun (WGS) entry which is preliminary data.</text>
</comment>
<sequence>KDSKAILNRYTAHIEFTNWFIEKLENHKATPKAYLENWRLFQIWIVDPKLNIQIKCLVNFAEHFYEPLVQHAHKMPDKIFE</sequence>
<gene>
    <name evidence="1" type="ORF">FWILDA_LOCUS13521</name>
</gene>